<sequence length="182" mass="18454">MAASRTSLLLLGLVVLATVCAAAVEATTTACKCAAPVNLVDVNLKLDVNLKKCQPAVRVLVDGVVKADLAKALQVCVGGKVTALAPLAVHLKVEGVVNVNVEVLGKNGKPAVKAVVKLDLAKLNVKVVGGVHLVTLDVVVDAGRKQLVFLCVGVEVHAIDISANVDLLGLVGVGVGIGIGRP</sequence>
<dbReference type="AlphaFoldDB" id="A0A8T0GSF8"/>
<feature type="signal peptide" evidence="1">
    <location>
        <begin position="1"/>
        <end position="22"/>
    </location>
</feature>
<dbReference type="Proteomes" id="UP000822688">
    <property type="component" value="Chromosome 9"/>
</dbReference>
<protein>
    <submittedName>
        <fullName evidence="2">Uncharacterized protein</fullName>
    </submittedName>
</protein>
<name>A0A8T0GSF8_CERPU</name>
<evidence type="ECO:0000256" key="1">
    <source>
        <dbReference type="SAM" id="SignalP"/>
    </source>
</evidence>
<accession>A0A8T0GSF8</accession>
<evidence type="ECO:0000313" key="2">
    <source>
        <dbReference type="EMBL" id="KAG0562611.1"/>
    </source>
</evidence>
<dbReference type="EMBL" id="CM026430">
    <property type="protein sequence ID" value="KAG0562611.1"/>
    <property type="molecule type" value="Genomic_DNA"/>
</dbReference>
<gene>
    <name evidence="2" type="ORF">KC19_9G159700</name>
</gene>
<reference evidence="2" key="1">
    <citation type="submission" date="2020-06" db="EMBL/GenBank/DDBJ databases">
        <title>WGS assembly of Ceratodon purpureus strain R40.</title>
        <authorList>
            <person name="Carey S.B."/>
            <person name="Jenkins J."/>
            <person name="Shu S."/>
            <person name="Lovell J.T."/>
            <person name="Sreedasyam A."/>
            <person name="Maumus F."/>
            <person name="Tiley G.P."/>
            <person name="Fernandez-Pozo N."/>
            <person name="Barry K."/>
            <person name="Chen C."/>
            <person name="Wang M."/>
            <person name="Lipzen A."/>
            <person name="Daum C."/>
            <person name="Saski C.A."/>
            <person name="Payton A.C."/>
            <person name="Mcbreen J.C."/>
            <person name="Conrad R.E."/>
            <person name="Kollar L.M."/>
            <person name="Olsson S."/>
            <person name="Huttunen S."/>
            <person name="Landis J.B."/>
            <person name="Wickett N.J."/>
            <person name="Johnson M.G."/>
            <person name="Rensing S.A."/>
            <person name="Grimwood J."/>
            <person name="Schmutz J."/>
            <person name="Mcdaniel S.F."/>
        </authorList>
    </citation>
    <scope>NUCLEOTIDE SEQUENCE</scope>
    <source>
        <strain evidence="2">R40</strain>
    </source>
</reference>
<keyword evidence="3" id="KW-1185">Reference proteome</keyword>
<feature type="chain" id="PRO_5035893615" evidence="1">
    <location>
        <begin position="23"/>
        <end position="182"/>
    </location>
</feature>
<evidence type="ECO:0000313" key="3">
    <source>
        <dbReference type="Proteomes" id="UP000822688"/>
    </source>
</evidence>
<keyword evidence="1" id="KW-0732">Signal</keyword>
<proteinExistence type="predicted"/>
<comment type="caution">
    <text evidence="2">The sequence shown here is derived from an EMBL/GenBank/DDBJ whole genome shotgun (WGS) entry which is preliminary data.</text>
</comment>
<organism evidence="2 3">
    <name type="scientific">Ceratodon purpureus</name>
    <name type="common">Fire moss</name>
    <name type="synonym">Dicranum purpureum</name>
    <dbReference type="NCBI Taxonomy" id="3225"/>
    <lineage>
        <taxon>Eukaryota</taxon>
        <taxon>Viridiplantae</taxon>
        <taxon>Streptophyta</taxon>
        <taxon>Embryophyta</taxon>
        <taxon>Bryophyta</taxon>
        <taxon>Bryophytina</taxon>
        <taxon>Bryopsida</taxon>
        <taxon>Dicranidae</taxon>
        <taxon>Pseudoditrichales</taxon>
        <taxon>Ditrichaceae</taxon>
        <taxon>Ceratodon</taxon>
    </lineage>
</organism>